<dbReference type="SUPFAM" id="SSF52047">
    <property type="entry name" value="RNI-like"/>
    <property type="match status" value="1"/>
</dbReference>
<dbReference type="RefSeq" id="XP_022826203.1">
    <property type="nucleotide sequence ID" value="XM_022970435.1"/>
</dbReference>
<dbReference type="PANTHER" id="PTHR38926">
    <property type="entry name" value="F-BOX DOMAIN CONTAINING PROTEIN, EXPRESSED"/>
    <property type="match status" value="1"/>
</dbReference>
<reference evidence="4" key="1">
    <citation type="submission" date="2025-08" db="UniProtKB">
        <authorList>
            <consortium name="RefSeq"/>
        </authorList>
    </citation>
    <scope>IDENTIFICATION</scope>
    <source>
        <strain evidence="4">Ishihara</strain>
        <tissue evidence="4">Whole body</tissue>
    </source>
</reference>
<dbReference type="Gene3D" id="3.80.10.10">
    <property type="entry name" value="Ribonuclease Inhibitor"/>
    <property type="match status" value="1"/>
</dbReference>
<dbReference type="SMART" id="SM00256">
    <property type="entry name" value="FBOX"/>
    <property type="match status" value="1"/>
</dbReference>
<dbReference type="OrthoDB" id="10257471at2759"/>
<dbReference type="InterPro" id="IPR001810">
    <property type="entry name" value="F-box_dom"/>
</dbReference>
<dbReference type="SMART" id="SM00367">
    <property type="entry name" value="LRR_CC"/>
    <property type="match status" value="1"/>
</dbReference>
<accession>A0A9J7E871</accession>
<evidence type="ECO:0000259" key="2">
    <source>
        <dbReference type="PROSITE" id="PS50181"/>
    </source>
</evidence>
<keyword evidence="3" id="KW-1185">Reference proteome</keyword>
<protein>
    <submittedName>
        <fullName evidence="4">F-box/LRR-repeat protein 7-like isoform X1</fullName>
    </submittedName>
</protein>
<dbReference type="KEGG" id="sliu:111356172"/>
<dbReference type="InterPro" id="IPR032675">
    <property type="entry name" value="LRR_dom_sf"/>
</dbReference>
<evidence type="ECO:0000313" key="3">
    <source>
        <dbReference type="Proteomes" id="UP000301870"/>
    </source>
</evidence>
<dbReference type="InterPro" id="IPR006553">
    <property type="entry name" value="Leu-rich_rpt_Cys-con_subtyp"/>
</dbReference>
<dbReference type="Gene3D" id="1.20.1280.50">
    <property type="match status" value="1"/>
</dbReference>
<sequence length="380" mass="44069">MDLHFNVVAEKLHEKLSNLLILSDPQRLIRSDATMFDPHNGATPYRIDILPNELLIKIFQYLPIESILECEKVCSRWNKISRDLSVWRGLDFVYSGKPGQTEIGERNLRILDTHRECIRCLKIQYVYSYSEIKSIIDQCPNIISLELVMCRIGKQFEKDITKWPDLRKINLKNSLVLMNNVEVLVPYDNFKHLNYLSLSDFGLPVETRDSLLRCNYLTHIFIEKVRDLTLDYVKRLIINKTKILVALHIYGGGAVDDECLQMLSYCNSLKDLAIIHCENLTDAGLIKLTNLKKIQHLQIWNNIVFSEENLKRTLGSPNLTKLESLSLSKIGNVSPVIVDVISEHYKNLKFLALYQCPQIINTDYEKQLKAKFRNIDVVLY</sequence>
<dbReference type="InterPro" id="IPR036047">
    <property type="entry name" value="F-box-like_dom_sf"/>
</dbReference>
<dbReference type="SUPFAM" id="SSF81383">
    <property type="entry name" value="F-box domain"/>
    <property type="match status" value="1"/>
</dbReference>
<name>A0A9J7E871_SPOLT</name>
<evidence type="ECO:0000256" key="1">
    <source>
        <dbReference type="ARBA" id="ARBA00022786"/>
    </source>
</evidence>
<organism evidence="3 4">
    <name type="scientific">Spodoptera litura</name>
    <name type="common">Asian cotton leafworm</name>
    <dbReference type="NCBI Taxonomy" id="69820"/>
    <lineage>
        <taxon>Eukaryota</taxon>
        <taxon>Metazoa</taxon>
        <taxon>Ecdysozoa</taxon>
        <taxon>Arthropoda</taxon>
        <taxon>Hexapoda</taxon>
        <taxon>Insecta</taxon>
        <taxon>Pterygota</taxon>
        <taxon>Neoptera</taxon>
        <taxon>Endopterygota</taxon>
        <taxon>Lepidoptera</taxon>
        <taxon>Glossata</taxon>
        <taxon>Ditrysia</taxon>
        <taxon>Noctuoidea</taxon>
        <taxon>Noctuidae</taxon>
        <taxon>Amphipyrinae</taxon>
        <taxon>Spodoptera</taxon>
    </lineage>
</organism>
<gene>
    <name evidence="4" type="primary">LOC111356172</name>
</gene>
<dbReference type="Pfam" id="PF12937">
    <property type="entry name" value="F-box-like"/>
    <property type="match status" value="1"/>
</dbReference>
<proteinExistence type="predicted"/>
<dbReference type="AlphaFoldDB" id="A0A9J7E871"/>
<keyword evidence="1" id="KW-0833">Ubl conjugation pathway</keyword>
<evidence type="ECO:0000313" key="4">
    <source>
        <dbReference type="RefSeq" id="XP_022826203.1"/>
    </source>
</evidence>
<dbReference type="PANTHER" id="PTHR38926:SF72">
    <property type="entry name" value="IM:7136021-RELATED"/>
    <property type="match status" value="1"/>
</dbReference>
<dbReference type="PROSITE" id="PS50181">
    <property type="entry name" value="FBOX"/>
    <property type="match status" value="1"/>
</dbReference>
<feature type="domain" description="F-box" evidence="2">
    <location>
        <begin position="44"/>
        <end position="90"/>
    </location>
</feature>
<dbReference type="Proteomes" id="UP000301870">
    <property type="component" value="Chromosome 22"/>
</dbReference>
<dbReference type="GeneID" id="111356172"/>